<dbReference type="AlphaFoldDB" id="A0A6B0UCJ1"/>
<evidence type="ECO:0000313" key="2">
    <source>
        <dbReference type="EMBL" id="MXU86680.1"/>
    </source>
</evidence>
<organism evidence="2">
    <name type="scientific">Ixodes ricinus</name>
    <name type="common">Common tick</name>
    <name type="synonym">Acarus ricinus</name>
    <dbReference type="NCBI Taxonomy" id="34613"/>
    <lineage>
        <taxon>Eukaryota</taxon>
        <taxon>Metazoa</taxon>
        <taxon>Ecdysozoa</taxon>
        <taxon>Arthropoda</taxon>
        <taxon>Chelicerata</taxon>
        <taxon>Arachnida</taxon>
        <taxon>Acari</taxon>
        <taxon>Parasitiformes</taxon>
        <taxon>Ixodida</taxon>
        <taxon>Ixodoidea</taxon>
        <taxon>Ixodidae</taxon>
        <taxon>Ixodinae</taxon>
        <taxon>Ixodes</taxon>
    </lineage>
</organism>
<evidence type="ECO:0000256" key="1">
    <source>
        <dbReference type="SAM" id="Phobius"/>
    </source>
</evidence>
<proteinExistence type="predicted"/>
<keyword evidence="1" id="KW-1133">Transmembrane helix</keyword>
<keyword evidence="1" id="KW-0812">Transmembrane</keyword>
<protein>
    <submittedName>
        <fullName evidence="2">Uncharacterized protein</fullName>
    </submittedName>
</protein>
<reference evidence="2" key="1">
    <citation type="submission" date="2019-12" db="EMBL/GenBank/DDBJ databases">
        <title>An insight into the sialome of adult female Ixodes ricinus ticks feeding for 6 days.</title>
        <authorList>
            <person name="Perner J."/>
            <person name="Ribeiro J.M.C."/>
        </authorList>
    </citation>
    <scope>NUCLEOTIDE SEQUENCE</scope>
    <source>
        <strain evidence="2">Semi-engorged</strain>
        <tissue evidence="2">Salivary glands</tissue>
    </source>
</reference>
<feature type="transmembrane region" description="Helical" evidence="1">
    <location>
        <begin position="34"/>
        <end position="51"/>
    </location>
</feature>
<name>A0A6B0UCJ1_IXORI</name>
<dbReference type="EMBL" id="GIFC01004597">
    <property type="protein sequence ID" value="MXU86680.1"/>
    <property type="molecule type" value="Transcribed_RNA"/>
</dbReference>
<accession>A0A6B0UCJ1</accession>
<sequence>MLTYSSIDIISVLYAILFVSVSANLRVHLRVKKLIFSVLHYIINSLIYYYSTFWKEASLFLNMNTISVLMKSVVIQNSFKNIYSFFFSSAQK</sequence>
<keyword evidence="1" id="KW-0472">Membrane</keyword>
<feature type="transmembrane region" description="Helical" evidence="1">
    <location>
        <begin position="6"/>
        <end position="27"/>
    </location>
</feature>